<sequence>VRRCRGGIGRHSARAESHEHGAHRGWQKLPDKVFREEQRRKRSHTSCGACSMQRLRGAKGTEPHRKLLRQATKQRRQREICCDLRRRE</sequence>
<organism evidence="2 3">
    <name type="scientific">Symbiodinium pilosum</name>
    <name type="common">Dinoflagellate</name>
    <dbReference type="NCBI Taxonomy" id="2952"/>
    <lineage>
        <taxon>Eukaryota</taxon>
        <taxon>Sar</taxon>
        <taxon>Alveolata</taxon>
        <taxon>Dinophyceae</taxon>
        <taxon>Suessiales</taxon>
        <taxon>Symbiodiniaceae</taxon>
        <taxon>Symbiodinium</taxon>
    </lineage>
</organism>
<feature type="non-terminal residue" evidence="2">
    <location>
        <position position="1"/>
    </location>
</feature>
<feature type="compositionally biased region" description="Basic residues" evidence="1">
    <location>
        <begin position="66"/>
        <end position="76"/>
    </location>
</feature>
<evidence type="ECO:0000313" key="2">
    <source>
        <dbReference type="EMBL" id="CAE7726070.1"/>
    </source>
</evidence>
<keyword evidence="3" id="KW-1185">Reference proteome</keyword>
<dbReference type="EMBL" id="CAJNIZ010045648">
    <property type="protein sequence ID" value="CAE7726070.1"/>
    <property type="molecule type" value="Genomic_DNA"/>
</dbReference>
<feature type="compositionally biased region" description="Basic and acidic residues" evidence="1">
    <location>
        <begin position="13"/>
        <end position="22"/>
    </location>
</feature>
<name>A0A812XCF1_SYMPI</name>
<feature type="compositionally biased region" description="Basic and acidic residues" evidence="1">
    <location>
        <begin position="29"/>
        <end position="39"/>
    </location>
</feature>
<proteinExistence type="predicted"/>
<protein>
    <submittedName>
        <fullName evidence="2">Uncharacterized protein</fullName>
    </submittedName>
</protein>
<evidence type="ECO:0000256" key="1">
    <source>
        <dbReference type="SAM" id="MobiDB-lite"/>
    </source>
</evidence>
<gene>
    <name evidence="2" type="ORF">SPIL2461_LOCUS20773</name>
</gene>
<comment type="caution">
    <text evidence="2">The sequence shown here is derived from an EMBL/GenBank/DDBJ whole genome shotgun (WGS) entry which is preliminary data.</text>
</comment>
<dbReference type="Proteomes" id="UP000649617">
    <property type="component" value="Unassembled WGS sequence"/>
</dbReference>
<feature type="region of interest" description="Disordered" evidence="1">
    <location>
        <begin position="1"/>
        <end position="76"/>
    </location>
</feature>
<dbReference type="AlphaFoldDB" id="A0A812XCF1"/>
<accession>A0A812XCF1</accession>
<evidence type="ECO:0000313" key="3">
    <source>
        <dbReference type="Proteomes" id="UP000649617"/>
    </source>
</evidence>
<feature type="non-terminal residue" evidence="2">
    <location>
        <position position="88"/>
    </location>
</feature>
<reference evidence="2" key="1">
    <citation type="submission" date="2021-02" db="EMBL/GenBank/DDBJ databases">
        <authorList>
            <person name="Dougan E. K."/>
            <person name="Rhodes N."/>
            <person name="Thang M."/>
            <person name="Chan C."/>
        </authorList>
    </citation>
    <scope>NUCLEOTIDE SEQUENCE</scope>
</reference>